<dbReference type="AlphaFoldDB" id="A0AA40VVL4"/>
<protein>
    <submittedName>
        <fullName evidence="2">Uncharacterized protein</fullName>
    </submittedName>
</protein>
<dbReference type="EMBL" id="VJXY01000113">
    <property type="protein sequence ID" value="MBD6621095.1"/>
    <property type="molecule type" value="Genomic_DNA"/>
</dbReference>
<name>A0AA40VVL4_9NOST</name>
<evidence type="ECO:0000256" key="1">
    <source>
        <dbReference type="SAM" id="MobiDB-lite"/>
    </source>
</evidence>
<accession>A0AA40VVL4</accession>
<organism evidence="2 3">
    <name type="scientific">Komarekiella delphini-convector SJRDD-AB1</name>
    <dbReference type="NCBI Taxonomy" id="2593771"/>
    <lineage>
        <taxon>Bacteria</taxon>
        <taxon>Bacillati</taxon>
        <taxon>Cyanobacteriota</taxon>
        <taxon>Cyanophyceae</taxon>
        <taxon>Nostocales</taxon>
        <taxon>Nostocaceae</taxon>
        <taxon>Komarekiella</taxon>
        <taxon>Komarekiella delphini-convector</taxon>
    </lineage>
</organism>
<gene>
    <name evidence="2" type="ORF">FNW02_36635</name>
</gene>
<reference evidence="2" key="1">
    <citation type="submission" date="2019-07" db="EMBL/GenBank/DDBJ databases">
        <title>Toxilogical consequences of a new and cryptic species of cyanobacteria (Komarekiella delphini-convector) recovered from the epidermis of a bottlenose dolphin and 1500 ft. in the air.</title>
        <authorList>
            <person name="Brown A.O."/>
            <person name="Dvorak P."/>
            <person name="Villanueva C.D."/>
            <person name="Foss A.J."/>
            <person name="Garvey A.D."/>
            <person name="Gibson Q.A."/>
            <person name="Johansen J.R."/>
            <person name="Casamatta D.A."/>
        </authorList>
    </citation>
    <scope>NUCLEOTIDE SEQUENCE</scope>
    <source>
        <strain evidence="2">SJRDD-AB1</strain>
    </source>
</reference>
<comment type="caution">
    <text evidence="2">The sequence shown here is derived from an EMBL/GenBank/DDBJ whole genome shotgun (WGS) entry which is preliminary data.</text>
</comment>
<sequence>MTRFNKGDRVQTPVGNGSVISTERDWERECTWVEVQLDVSVTQPGCHSDTVTQSVGEFKDSSIQKISETHD</sequence>
<proteinExistence type="predicted"/>
<evidence type="ECO:0000313" key="2">
    <source>
        <dbReference type="EMBL" id="MBD6621095.1"/>
    </source>
</evidence>
<keyword evidence="3" id="KW-1185">Reference proteome</keyword>
<feature type="region of interest" description="Disordered" evidence="1">
    <location>
        <begin position="1"/>
        <end position="20"/>
    </location>
</feature>
<dbReference type="Proteomes" id="UP001165986">
    <property type="component" value="Unassembled WGS sequence"/>
</dbReference>
<evidence type="ECO:0000313" key="3">
    <source>
        <dbReference type="Proteomes" id="UP001165986"/>
    </source>
</evidence>
<dbReference type="RefSeq" id="WP_191762417.1">
    <property type="nucleotide sequence ID" value="NZ_VJXY01000113.1"/>
</dbReference>